<evidence type="ECO:0000256" key="1">
    <source>
        <dbReference type="ARBA" id="ARBA00022729"/>
    </source>
</evidence>
<dbReference type="STRING" id="324925.Ppha_0329"/>
<dbReference type="Proteomes" id="UP000002724">
    <property type="component" value="Chromosome"/>
</dbReference>
<organism evidence="4 5">
    <name type="scientific">Pelodictyon phaeoclathratiforme (strain DSM 5477 / BU-1)</name>
    <dbReference type="NCBI Taxonomy" id="324925"/>
    <lineage>
        <taxon>Bacteria</taxon>
        <taxon>Pseudomonadati</taxon>
        <taxon>Chlorobiota</taxon>
        <taxon>Chlorobiia</taxon>
        <taxon>Chlorobiales</taxon>
        <taxon>Chlorobiaceae</taxon>
        <taxon>Chlorobium/Pelodictyon group</taxon>
        <taxon>Pelodictyon</taxon>
    </lineage>
</organism>
<dbReference type="InterPro" id="IPR032812">
    <property type="entry name" value="SbsA_Ig"/>
</dbReference>
<feature type="chain" id="PRO_5002825872" description="SbsA Ig-like domain-containing protein" evidence="2">
    <location>
        <begin position="26"/>
        <end position="372"/>
    </location>
</feature>
<name>B4SC82_PELPB</name>
<dbReference type="Pfam" id="PF13205">
    <property type="entry name" value="Big_5"/>
    <property type="match status" value="1"/>
</dbReference>
<reference evidence="4 5" key="1">
    <citation type="submission" date="2008-06" db="EMBL/GenBank/DDBJ databases">
        <title>Complete sequence of Pelodictyon phaeoclathratiforme BU-1.</title>
        <authorList>
            <consortium name="US DOE Joint Genome Institute"/>
            <person name="Lucas S."/>
            <person name="Copeland A."/>
            <person name="Lapidus A."/>
            <person name="Glavina del Rio T."/>
            <person name="Dalin E."/>
            <person name="Tice H."/>
            <person name="Bruce D."/>
            <person name="Goodwin L."/>
            <person name="Pitluck S."/>
            <person name="Schmutz J."/>
            <person name="Larimer F."/>
            <person name="Land M."/>
            <person name="Hauser L."/>
            <person name="Kyrpides N."/>
            <person name="Mikhailova N."/>
            <person name="Liu Z."/>
            <person name="Li T."/>
            <person name="Zhao F."/>
            <person name="Overmann J."/>
            <person name="Bryant D.A."/>
            <person name="Richardson P."/>
        </authorList>
    </citation>
    <scope>NUCLEOTIDE SEQUENCE [LARGE SCALE GENOMIC DNA]</scope>
    <source>
        <strain evidence="5">DSM 5477 / BU-1</strain>
    </source>
</reference>
<gene>
    <name evidence="4" type="ordered locus">Ppha_0329</name>
</gene>
<dbReference type="AlphaFoldDB" id="B4SC82"/>
<dbReference type="HOGENOM" id="CLU_743635_0_0_10"/>
<evidence type="ECO:0000259" key="3">
    <source>
        <dbReference type="Pfam" id="PF13205"/>
    </source>
</evidence>
<sequence length="372" mass="40437" precursor="true">MQSSSPIMKVFLILLLWLASGCASDRPPSGGPLDTTPLQVIFSDPAPSAVNVSAESIQLTFNHEITGRQLLNALVISPPIGDCDITVDGKKAIIKGFKPLEPGKTYILTLDKKLSDHSGHTLQAPYTLAFSTGAVINRGTISGKVINADYSPATNALILAFTELPEHVGARNLLQREPDYFIQAEPSGLFSLRHMAAGSYRIVAVNDRNNDLRYNTATEEIGLCSRAIVPSGSSDLLFMLSGKHNDTARFLSRPAVKTGSLTETGALSGKCFASGQYVVVEASSLTASYSTIAVRDRNETWHYSFPELPPGSYTVSAFVPSGTKKPEPQRQRNHGSLEPFQAAEPFGYYPEKVTVRPRWTTEHIDIRIITSR</sequence>
<dbReference type="KEGG" id="pph:Ppha_0329"/>
<evidence type="ECO:0000313" key="5">
    <source>
        <dbReference type="Proteomes" id="UP000002724"/>
    </source>
</evidence>
<dbReference type="EMBL" id="CP001110">
    <property type="protein sequence ID" value="ACF42662.1"/>
    <property type="molecule type" value="Genomic_DNA"/>
</dbReference>
<evidence type="ECO:0000256" key="2">
    <source>
        <dbReference type="SAM" id="SignalP"/>
    </source>
</evidence>
<evidence type="ECO:0000313" key="4">
    <source>
        <dbReference type="EMBL" id="ACF42662.1"/>
    </source>
</evidence>
<proteinExistence type="predicted"/>
<dbReference type="eggNOG" id="COG2372">
    <property type="taxonomic scope" value="Bacteria"/>
</dbReference>
<protein>
    <recommendedName>
        <fullName evidence="3">SbsA Ig-like domain-containing protein</fullName>
    </recommendedName>
</protein>
<feature type="signal peptide" evidence="2">
    <location>
        <begin position="1"/>
        <end position="25"/>
    </location>
</feature>
<keyword evidence="5" id="KW-1185">Reference proteome</keyword>
<accession>B4SC82</accession>
<feature type="domain" description="SbsA Ig-like" evidence="3">
    <location>
        <begin position="34"/>
        <end position="132"/>
    </location>
</feature>
<keyword evidence="1 2" id="KW-0732">Signal</keyword>